<dbReference type="NCBIfam" id="TIGR00945">
    <property type="entry name" value="tatC"/>
    <property type="match status" value="1"/>
</dbReference>
<keyword evidence="5" id="KW-0813">Transport</keyword>
<evidence type="ECO:0000256" key="2">
    <source>
        <dbReference type="ARBA" id="ARBA00022692"/>
    </source>
</evidence>
<gene>
    <name evidence="5" type="primary">tatC</name>
    <name evidence="6" type="ORF">SAMN00017405_2328</name>
</gene>
<evidence type="ECO:0000313" key="6">
    <source>
        <dbReference type="EMBL" id="SMB96585.1"/>
    </source>
</evidence>
<dbReference type="OrthoDB" id="9777044at2"/>
<feature type="transmembrane region" description="Helical" evidence="5">
    <location>
        <begin position="192"/>
        <end position="208"/>
    </location>
</feature>
<dbReference type="STRING" id="656914.SAMN00017405_2328"/>
<evidence type="ECO:0000313" key="7">
    <source>
        <dbReference type="Proteomes" id="UP000192731"/>
    </source>
</evidence>
<evidence type="ECO:0000256" key="4">
    <source>
        <dbReference type="ARBA" id="ARBA00023136"/>
    </source>
</evidence>
<reference evidence="6 7" key="1">
    <citation type="submission" date="2017-04" db="EMBL/GenBank/DDBJ databases">
        <authorList>
            <person name="Afonso C.L."/>
            <person name="Miller P.J."/>
            <person name="Scott M.A."/>
            <person name="Spackman E."/>
            <person name="Goraichik I."/>
            <person name="Dimitrov K.M."/>
            <person name="Suarez D.L."/>
            <person name="Swayne D.E."/>
        </authorList>
    </citation>
    <scope>NUCLEOTIDE SEQUENCE [LARGE SCALE GENOMIC DNA]</scope>
    <source>
        <strain evidence="6 7">DSM 11270</strain>
    </source>
</reference>
<dbReference type="EMBL" id="FWWT01000024">
    <property type="protein sequence ID" value="SMB96585.1"/>
    <property type="molecule type" value="Genomic_DNA"/>
</dbReference>
<evidence type="ECO:0000256" key="3">
    <source>
        <dbReference type="ARBA" id="ARBA00022989"/>
    </source>
</evidence>
<dbReference type="GO" id="GO:0043953">
    <property type="term" value="P:protein transport by the Tat complex"/>
    <property type="evidence" value="ECO:0007669"/>
    <property type="project" value="UniProtKB-UniRule"/>
</dbReference>
<keyword evidence="2 5" id="KW-0812">Transmembrane</keyword>
<dbReference type="PANTHER" id="PTHR30371:SF0">
    <property type="entry name" value="SEC-INDEPENDENT PROTEIN TRANSLOCASE PROTEIN TATC, CHLOROPLASTIC-RELATED"/>
    <property type="match status" value="1"/>
</dbReference>
<keyword evidence="5" id="KW-0653">Protein transport</keyword>
<proteinExistence type="inferred from homology"/>
<keyword evidence="7" id="KW-1185">Reference proteome</keyword>
<organism evidence="6 7">
    <name type="scientific">Desulfonispora thiosulfatigenes DSM 11270</name>
    <dbReference type="NCBI Taxonomy" id="656914"/>
    <lineage>
        <taxon>Bacteria</taxon>
        <taxon>Bacillati</taxon>
        <taxon>Bacillota</taxon>
        <taxon>Clostridia</taxon>
        <taxon>Eubacteriales</taxon>
        <taxon>Peptococcaceae</taxon>
        <taxon>Desulfonispora</taxon>
    </lineage>
</organism>
<dbReference type="PRINTS" id="PR01840">
    <property type="entry name" value="TATCFAMILY"/>
</dbReference>
<comment type="subcellular location">
    <subcellularLocation>
        <location evidence="5">Cell membrane</location>
        <topology evidence="5">Multi-pass membrane protein</topology>
    </subcellularLocation>
    <subcellularLocation>
        <location evidence="1">Membrane</location>
        <topology evidence="1">Multi-pass membrane protein</topology>
    </subcellularLocation>
</comment>
<comment type="similarity">
    <text evidence="5">Belongs to the TatC family.</text>
</comment>
<comment type="function">
    <text evidence="5">Part of the twin-arginine translocation (Tat) system that transports large folded proteins containing a characteristic twin-arginine motif in their signal peptide across membranes.</text>
</comment>
<sequence length="245" mass="27548">MTKKDENLVHHLEDLRKVLLISFAAIFVGTIICYSLFLDQVIEIVVGPLNKLGQDLVFLGVTEGLFTKIKMSIFGGVIISSPVIIWQMLRFIFPALYSHEKKVFVPVFFLGIILFISGIVFGYKLVLDLSLKILIINFSEGLSPMISVSKYVSFVISFLLPFGIIFEIPLITFFLTKLGLISAKFLREKRKYVILIMFVLAAVLSPGPDVLAQLFLAIPMIVLYEISIIISALIGRKKQKKDLSE</sequence>
<dbReference type="GO" id="GO:0009977">
    <property type="term" value="F:proton motive force dependent protein transmembrane transporter activity"/>
    <property type="evidence" value="ECO:0007669"/>
    <property type="project" value="TreeGrafter"/>
</dbReference>
<feature type="transmembrane region" description="Helical" evidence="5">
    <location>
        <begin position="214"/>
        <end position="234"/>
    </location>
</feature>
<comment type="subunit">
    <text evidence="5">Forms a complex with TatA.</text>
</comment>
<keyword evidence="5" id="KW-1003">Cell membrane</keyword>
<dbReference type="HAMAP" id="MF_00902">
    <property type="entry name" value="TatC"/>
    <property type="match status" value="1"/>
</dbReference>
<dbReference type="Proteomes" id="UP000192731">
    <property type="component" value="Unassembled WGS sequence"/>
</dbReference>
<keyword evidence="3 5" id="KW-1133">Transmembrane helix</keyword>
<accession>A0A1W1VT76</accession>
<dbReference type="PANTHER" id="PTHR30371">
    <property type="entry name" value="SEC-INDEPENDENT PROTEIN TRANSLOCASE PROTEIN TATC"/>
    <property type="match status" value="1"/>
</dbReference>
<dbReference type="AlphaFoldDB" id="A0A1W1VT76"/>
<keyword evidence="4 5" id="KW-0472">Membrane</keyword>
<dbReference type="Pfam" id="PF00902">
    <property type="entry name" value="TatC"/>
    <property type="match status" value="1"/>
</dbReference>
<evidence type="ECO:0000256" key="5">
    <source>
        <dbReference type="HAMAP-Rule" id="MF_00902"/>
    </source>
</evidence>
<dbReference type="GO" id="GO:0065002">
    <property type="term" value="P:intracellular protein transmembrane transport"/>
    <property type="evidence" value="ECO:0007669"/>
    <property type="project" value="TreeGrafter"/>
</dbReference>
<feature type="transmembrane region" description="Helical" evidence="5">
    <location>
        <begin position="103"/>
        <end position="123"/>
    </location>
</feature>
<feature type="transmembrane region" description="Helical" evidence="5">
    <location>
        <begin position="71"/>
        <end position="91"/>
    </location>
</feature>
<keyword evidence="5" id="KW-0811">Translocation</keyword>
<dbReference type="GO" id="GO:0033281">
    <property type="term" value="C:TAT protein transport complex"/>
    <property type="evidence" value="ECO:0007669"/>
    <property type="project" value="UniProtKB-UniRule"/>
</dbReference>
<dbReference type="RefSeq" id="WP_084054440.1">
    <property type="nucleotide sequence ID" value="NZ_FWWT01000024.1"/>
</dbReference>
<evidence type="ECO:0000256" key="1">
    <source>
        <dbReference type="ARBA" id="ARBA00004141"/>
    </source>
</evidence>
<feature type="transmembrane region" description="Helical" evidence="5">
    <location>
        <begin position="151"/>
        <end position="180"/>
    </location>
</feature>
<feature type="transmembrane region" description="Helical" evidence="5">
    <location>
        <begin position="18"/>
        <end position="37"/>
    </location>
</feature>
<dbReference type="InterPro" id="IPR002033">
    <property type="entry name" value="TatC"/>
</dbReference>
<protein>
    <recommendedName>
        <fullName evidence="5">Sec-independent protein translocase protein TatC</fullName>
    </recommendedName>
</protein>
<name>A0A1W1VT76_DESTI</name>